<dbReference type="GeneID" id="16511425"/>
<feature type="transmembrane region" description="Helical" evidence="1">
    <location>
        <begin position="92"/>
        <end position="108"/>
    </location>
</feature>
<feature type="transmembrane region" description="Helical" evidence="1">
    <location>
        <begin position="6"/>
        <end position="24"/>
    </location>
</feature>
<dbReference type="EMBL" id="AP013029">
    <property type="protein sequence ID" value="BAN59634.1"/>
    <property type="molecule type" value="Genomic_DNA"/>
</dbReference>
<keyword evidence="3" id="KW-1185">Reference proteome</keyword>
<keyword evidence="1" id="KW-0472">Membrane</keyword>
<keyword evidence="1" id="KW-1133">Transmembrane helix</keyword>
<gene>
    <name evidence="2" type="primary">orf125c</name>
</gene>
<dbReference type="Proteomes" id="UP000014701">
    <property type="component" value="Segment"/>
</dbReference>
<protein>
    <submittedName>
        <fullName evidence="2">Uncharacterized protein</fullName>
    </submittedName>
</protein>
<evidence type="ECO:0000313" key="2">
    <source>
        <dbReference type="EMBL" id="BAN59634.1"/>
    </source>
</evidence>
<organism evidence="2 3">
    <name type="scientific">Bacillus phage phiNIT1</name>
    <dbReference type="NCBI Taxonomy" id="207656"/>
    <lineage>
        <taxon>Viruses</taxon>
        <taxon>Duplodnaviria</taxon>
        <taxon>Heunggongvirae</taxon>
        <taxon>Uroviricota</taxon>
        <taxon>Caudoviricetes</taxon>
        <taxon>Herelleviridae</taxon>
        <taxon>Bastillevirinae</taxon>
        <taxon>Nitunavirus</taxon>
        <taxon>Nitunavirus NIT1</taxon>
    </lineage>
</organism>
<keyword evidence="1" id="KW-0812">Transmembrane</keyword>
<name>S6B1M4_9CAUD</name>
<evidence type="ECO:0000256" key="1">
    <source>
        <dbReference type="SAM" id="Phobius"/>
    </source>
</evidence>
<dbReference type="KEGG" id="vg:16511425"/>
<reference evidence="2 3" key="1">
    <citation type="submission" date="2013-02" db="EMBL/GenBank/DDBJ databases">
        <title>phiNIT1 genome sequensing.</title>
        <authorList>
            <person name="Ozaki T."/>
            <person name="Kaneko J."/>
        </authorList>
    </citation>
    <scope>NUCLEOTIDE SEQUENCE [LARGE SCALE GENOMIC DNA]</scope>
    <source>
        <strain evidence="2">PhiNIT1</strain>
    </source>
</reference>
<dbReference type="Pfam" id="PF24195">
    <property type="entry name" value="DUF7420"/>
    <property type="match status" value="1"/>
</dbReference>
<dbReference type="OrthoDB" id="15384at10239"/>
<proteinExistence type="predicted"/>
<feature type="transmembrane region" description="Helical" evidence="1">
    <location>
        <begin position="45"/>
        <end position="72"/>
    </location>
</feature>
<dbReference type="InterPro" id="IPR055843">
    <property type="entry name" value="DUF7420"/>
</dbReference>
<evidence type="ECO:0000313" key="3">
    <source>
        <dbReference type="Proteomes" id="UP000014701"/>
    </source>
</evidence>
<dbReference type="RefSeq" id="YP_008318402.1">
    <property type="nucleotide sequence ID" value="NC_021856.1"/>
</dbReference>
<accession>S6B1M4</accession>
<sequence>METLTAFAVTMYGVVIASLFANLLQQWRETKELKQKGKTPLTGKNTATVTCAALGEAVVVTLVFLALAAVPATLGIWELGAAAVGCYLIKEPAAYLSAWACWSVFLKFEKRKRVAELKKDQKGAI</sequence>